<evidence type="ECO:0000256" key="2">
    <source>
        <dbReference type="ARBA" id="ARBA00022803"/>
    </source>
</evidence>
<dbReference type="SMART" id="SM00028">
    <property type="entry name" value="TPR"/>
    <property type="match status" value="3"/>
</dbReference>
<evidence type="ECO:0000256" key="1">
    <source>
        <dbReference type="ARBA" id="ARBA00022737"/>
    </source>
</evidence>
<dbReference type="InterPro" id="IPR013105">
    <property type="entry name" value="TPR_2"/>
</dbReference>
<evidence type="ECO:0000256" key="4">
    <source>
        <dbReference type="SAM" id="MobiDB-lite"/>
    </source>
</evidence>
<dbReference type="AlphaFoldDB" id="A0A8J7PF89"/>
<dbReference type="Gene3D" id="1.25.40.10">
    <property type="entry name" value="Tetratricopeptide repeat domain"/>
    <property type="match status" value="2"/>
</dbReference>
<dbReference type="PROSITE" id="PS50293">
    <property type="entry name" value="TPR_REGION"/>
    <property type="match status" value="1"/>
</dbReference>
<dbReference type="Pfam" id="PF07719">
    <property type="entry name" value="TPR_2"/>
    <property type="match status" value="1"/>
</dbReference>
<evidence type="ECO:0000313" key="6">
    <source>
        <dbReference type="EMBL" id="MBN8658923.1"/>
    </source>
</evidence>
<dbReference type="PANTHER" id="PTHR45586">
    <property type="entry name" value="TPR REPEAT-CONTAINING PROTEIN PA4667"/>
    <property type="match status" value="1"/>
</dbReference>
<proteinExistence type="predicted"/>
<evidence type="ECO:0000313" key="7">
    <source>
        <dbReference type="Proteomes" id="UP000664277"/>
    </source>
</evidence>
<evidence type="ECO:0000256" key="5">
    <source>
        <dbReference type="SAM" id="SignalP"/>
    </source>
</evidence>
<keyword evidence="5" id="KW-0732">Signal</keyword>
<feature type="chain" id="PRO_5035314085" evidence="5">
    <location>
        <begin position="31"/>
        <end position="358"/>
    </location>
</feature>
<dbReference type="PANTHER" id="PTHR45586:SF1">
    <property type="entry name" value="LIPOPOLYSACCHARIDE ASSEMBLY PROTEIN B"/>
    <property type="match status" value="1"/>
</dbReference>
<dbReference type="Pfam" id="PF13432">
    <property type="entry name" value="TPR_16"/>
    <property type="match status" value="1"/>
</dbReference>
<keyword evidence="1" id="KW-0677">Repeat</keyword>
<reference evidence="6" key="1">
    <citation type="submission" date="2021-02" db="EMBL/GenBank/DDBJ databases">
        <title>Genome-Resolved Metagenomics of a Microbial Community Performing Photosynthetic Biological Nutrient Removal.</title>
        <authorList>
            <person name="Mcdaniel E.A."/>
        </authorList>
    </citation>
    <scope>NUCLEOTIDE SEQUENCE</scope>
    <source>
        <strain evidence="6">UWPOB_OBS1</strain>
    </source>
</reference>
<feature type="region of interest" description="Disordered" evidence="4">
    <location>
        <begin position="319"/>
        <end position="358"/>
    </location>
</feature>
<gene>
    <name evidence="6" type="ORF">J0M35_01060</name>
</gene>
<dbReference type="SUPFAM" id="SSF81901">
    <property type="entry name" value="HCP-like"/>
    <property type="match status" value="1"/>
</dbReference>
<feature type="compositionally biased region" description="Polar residues" evidence="4">
    <location>
        <begin position="333"/>
        <end position="342"/>
    </location>
</feature>
<dbReference type="EMBL" id="JAFLCK010000001">
    <property type="protein sequence ID" value="MBN8658923.1"/>
    <property type="molecule type" value="Genomic_DNA"/>
</dbReference>
<protein>
    <submittedName>
        <fullName evidence="6">Tetratricopeptide repeat protein</fullName>
    </submittedName>
</protein>
<organism evidence="6 7">
    <name type="scientific">Candidatus Obscuribacter phosphatis</name>
    <dbReference type="NCBI Taxonomy" id="1906157"/>
    <lineage>
        <taxon>Bacteria</taxon>
        <taxon>Bacillati</taxon>
        <taxon>Candidatus Melainabacteria</taxon>
        <taxon>Candidatus Obscuribacterales</taxon>
        <taxon>Candidatus Obscuribacteraceae</taxon>
        <taxon>Candidatus Obscuribacter</taxon>
    </lineage>
</organism>
<dbReference type="InterPro" id="IPR051012">
    <property type="entry name" value="CellSynth/LPSAsmb/PSIAsmb"/>
</dbReference>
<name>A0A8J7PF89_9BACT</name>
<dbReference type="PROSITE" id="PS50005">
    <property type="entry name" value="TPR"/>
    <property type="match status" value="1"/>
</dbReference>
<feature type="signal peptide" evidence="5">
    <location>
        <begin position="1"/>
        <end position="30"/>
    </location>
</feature>
<dbReference type="InterPro" id="IPR019734">
    <property type="entry name" value="TPR_rpt"/>
</dbReference>
<comment type="caution">
    <text evidence="6">The sequence shown here is derived from an EMBL/GenBank/DDBJ whole genome shotgun (WGS) entry which is preliminary data.</text>
</comment>
<dbReference type="InterPro" id="IPR011990">
    <property type="entry name" value="TPR-like_helical_dom_sf"/>
</dbReference>
<evidence type="ECO:0000256" key="3">
    <source>
        <dbReference type="PROSITE-ProRule" id="PRU00339"/>
    </source>
</evidence>
<keyword evidence="2 3" id="KW-0802">TPR repeat</keyword>
<dbReference type="Proteomes" id="UP000664277">
    <property type="component" value="Unassembled WGS sequence"/>
</dbReference>
<feature type="repeat" description="TPR" evidence="3">
    <location>
        <begin position="236"/>
        <end position="269"/>
    </location>
</feature>
<accession>A0A8J7PF89</accession>
<sequence length="358" mass="40728">MKRDQARTYKRAIALASGLLLQFGMQPVLLAGPALAPALAKVSGKNTKDPADKNTKLGKKLYEKGDYDGALDALLQASYFARNGYNPEAFYYLGLTYFAKGQDQKAVDALTKHCEQSIEKTGRGHLALARCYTRMKNYRKAQEEIGLAFRDTEFMDPLTREIHLANGINEDSAGHLNAALSSYREALGQYQRDWDNYEAWIRYSECLMKMKEWVKAHTSLQDMVKTRNPLIGIKYERVYLDIGICLLTKGNHQGAIEAWHRALEYDPNNREVHLQLAMLFESERHLSSAMNEYKRFVACCGDEDKERVRQVEQRIATIEHKLASEAPPAPVQMQYNQETSRPQPAEEPPKNMPTDPGF</sequence>